<dbReference type="EMBL" id="NART01000082">
    <property type="protein sequence ID" value="OTQ08487.1"/>
    <property type="molecule type" value="Genomic_DNA"/>
</dbReference>
<keyword evidence="4" id="KW-1185">Reference proteome</keyword>
<dbReference type="OrthoDB" id="8776978at2"/>
<reference evidence="3 6" key="2">
    <citation type="submission" date="2019-07" db="EMBL/GenBank/DDBJ databases">
        <title>Gilliamella genomes.</title>
        <authorList>
            <person name="Zheng H."/>
        </authorList>
    </citation>
    <scope>NUCLEOTIDE SEQUENCE [LARGE SCALE GENOMIC DNA]</scope>
    <source>
        <strain evidence="3 6">W8131</strain>
    </source>
</reference>
<dbReference type="Proteomes" id="UP000194800">
    <property type="component" value="Unassembled WGS sequence"/>
</dbReference>
<evidence type="ECO:0000313" key="1">
    <source>
        <dbReference type="EMBL" id="OTP97693.1"/>
    </source>
</evidence>
<accession>A0A242NDA1</accession>
<dbReference type="AlphaFoldDB" id="A0A242NDA1"/>
<evidence type="ECO:0000313" key="5">
    <source>
        <dbReference type="Proteomes" id="UP000194977"/>
    </source>
</evidence>
<reference evidence="4 5" key="1">
    <citation type="submission" date="2017-03" db="EMBL/GenBank/DDBJ databases">
        <title>Comparative genomics of honeybee gut symbionts reveal geographically distinct and subgroup specific antibiotic resistance.</title>
        <authorList>
            <person name="Ludvigsen J."/>
            <person name="Porcellato D."/>
            <person name="Labee-Lund T.M."/>
            <person name="Amdam G.V."/>
            <person name="Rudi K."/>
        </authorList>
    </citation>
    <scope>NUCLEOTIDE SEQUENCE [LARGE SCALE GENOMIC DNA]</scope>
    <source>
        <strain evidence="1 5">A-7-12</strain>
        <strain evidence="2 4">A-9-12</strain>
    </source>
</reference>
<proteinExistence type="predicted"/>
<evidence type="ECO:0000313" key="4">
    <source>
        <dbReference type="Proteomes" id="UP000194800"/>
    </source>
</evidence>
<protein>
    <submittedName>
        <fullName evidence="3">DUF1963 domain-containing protein</fullName>
    </submittedName>
</protein>
<dbReference type="EMBL" id="VMHL01000001">
    <property type="protein sequence ID" value="TSJ91703.1"/>
    <property type="molecule type" value="Genomic_DNA"/>
</dbReference>
<dbReference type="GeneID" id="32537347"/>
<evidence type="ECO:0000313" key="3">
    <source>
        <dbReference type="EMBL" id="TSJ91703.1"/>
    </source>
</evidence>
<evidence type="ECO:0000313" key="6">
    <source>
        <dbReference type="Proteomes" id="UP000319138"/>
    </source>
</evidence>
<organism evidence="1 5">
    <name type="scientific">Gilliamella apicola</name>
    <dbReference type="NCBI Taxonomy" id="1196095"/>
    <lineage>
        <taxon>Bacteria</taxon>
        <taxon>Pseudomonadati</taxon>
        <taxon>Pseudomonadota</taxon>
        <taxon>Gammaproteobacteria</taxon>
        <taxon>Orbales</taxon>
        <taxon>Orbaceae</taxon>
        <taxon>Gilliamella</taxon>
    </lineage>
</organism>
<gene>
    <name evidence="2" type="ORF">B6C91_12235</name>
    <name evidence="1" type="ORF">B6D08_13875</name>
    <name evidence="3" type="ORF">FPQ14_00025</name>
</gene>
<comment type="caution">
    <text evidence="1">The sequence shown here is derived from an EMBL/GenBank/DDBJ whole genome shotgun (WGS) entry which is preliminary data.</text>
</comment>
<dbReference type="EMBL" id="NARP01000056">
    <property type="protein sequence ID" value="OTP97693.1"/>
    <property type="molecule type" value="Genomic_DNA"/>
</dbReference>
<dbReference type="Proteomes" id="UP000194977">
    <property type="component" value="Unassembled WGS sequence"/>
</dbReference>
<name>A0A242NDA1_9GAMM</name>
<sequence>MQQVYELIPSSNENSGIKFGGGAFIDGQWPQNPLGENLTLLFTIDNDKLSDSISGINLPKAKYISVFSTYNENRYFLDDIVYSGDDAELDHLKSGFTRVTLTDISKLCENSNNLVPQYLELKKTQLENSDYPTFSFLSNKIPNGIVACEKLMHEYDFIGQLYSSDIPVHDGGALFLSDAIGYLFLKKKIDDFNNAGLFFAQTA</sequence>
<dbReference type="Proteomes" id="UP000319138">
    <property type="component" value="Unassembled WGS sequence"/>
</dbReference>
<dbReference type="RefSeq" id="WP_025329786.1">
    <property type="nucleotide sequence ID" value="NZ_MZNE01000120.1"/>
</dbReference>
<evidence type="ECO:0000313" key="2">
    <source>
        <dbReference type="EMBL" id="OTQ08487.1"/>
    </source>
</evidence>